<name>A0A919N127_9ACTN</name>
<evidence type="ECO:0008006" key="3">
    <source>
        <dbReference type="Google" id="ProtNLM"/>
    </source>
</evidence>
<dbReference type="EMBL" id="BOMV01000038">
    <property type="protein sequence ID" value="GIE95887.1"/>
    <property type="molecule type" value="Genomic_DNA"/>
</dbReference>
<evidence type="ECO:0000313" key="2">
    <source>
        <dbReference type="Proteomes" id="UP000636960"/>
    </source>
</evidence>
<sequence>MADGFSVDVAQIRAHVARIDAVQQRFGAVKSASAAISQDDAAYGLLCGWMAGILERRHVRQDQLIAYVEENLRLAADSLVKVSEEYTTTDDTAAQRITRAGGHG</sequence>
<dbReference type="Proteomes" id="UP000636960">
    <property type="component" value="Unassembled WGS sequence"/>
</dbReference>
<dbReference type="AlphaFoldDB" id="A0A919N127"/>
<gene>
    <name evidence="1" type="ORF">Ari01nite_33520</name>
</gene>
<organism evidence="1 2">
    <name type="scientific">Paractinoplanes rishiriensis</name>
    <dbReference type="NCBI Taxonomy" id="1050105"/>
    <lineage>
        <taxon>Bacteria</taxon>
        <taxon>Bacillati</taxon>
        <taxon>Actinomycetota</taxon>
        <taxon>Actinomycetes</taxon>
        <taxon>Micromonosporales</taxon>
        <taxon>Micromonosporaceae</taxon>
        <taxon>Paractinoplanes</taxon>
    </lineage>
</organism>
<accession>A0A919N127</accession>
<keyword evidence="2" id="KW-1185">Reference proteome</keyword>
<comment type="caution">
    <text evidence="1">The sequence shown here is derived from an EMBL/GenBank/DDBJ whole genome shotgun (WGS) entry which is preliminary data.</text>
</comment>
<protein>
    <recommendedName>
        <fullName evidence="3">Excreted virulence factor EspC (Type VII ESX diderm)</fullName>
    </recommendedName>
</protein>
<evidence type="ECO:0000313" key="1">
    <source>
        <dbReference type="EMBL" id="GIE95887.1"/>
    </source>
</evidence>
<proteinExistence type="predicted"/>
<reference evidence="1" key="1">
    <citation type="submission" date="2021-01" db="EMBL/GenBank/DDBJ databases">
        <title>Whole genome shotgun sequence of Actinoplanes rishiriensis NBRC 108556.</title>
        <authorList>
            <person name="Komaki H."/>
            <person name="Tamura T."/>
        </authorList>
    </citation>
    <scope>NUCLEOTIDE SEQUENCE</scope>
    <source>
        <strain evidence="1">NBRC 108556</strain>
    </source>
</reference>